<dbReference type="RefSeq" id="WP_053238057.1">
    <property type="nucleotide sequence ID" value="NZ_CP011125.1"/>
</dbReference>
<dbReference type="Pfam" id="PF00440">
    <property type="entry name" value="TetR_N"/>
    <property type="match status" value="1"/>
</dbReference>
<dbReference type="EMBL" id="CP011125">
    <property type="protein sequence ID" value="AKF11161.1"/>
    <property type="molecule type" value="Genomic_DNA"/>
</dbReference>
<feature type="domain" description="HTH tetR-type" evidence="5">
    <location>
        <begin position="6"/>
        <end position="66"/>
    </location>
</feature>
<evidence type="ECO:0000259" key="5">
    <source>
        <dbReference type="PROSITE" id="PS50977"/>
    </source>
</evidence>
<keyword evidence="3" id="KW-0804">Transcription</keyword>
<dbReference type="AlphaFoldDB" id="A0A0F6W9Y4"/>
<feature type="DNA-binding region" description="H-T-H motif" evidence="4">
    <location>
        <begin position="29"/>
        <end position="48"/>
    </location>
</feature>
<accession>A0A0F6W9Y4</accession>
<dbReference type="OrthoDB" id="270177at2"/>
<organism evidence="6 7">
    <name type="scientific">Sandaracinus amylolyticus</name>
    <dbReference type="NCBI Taxonomy" id="927083"/>
    <lineage>
        <taxon>Bacteria</taxon>
        <taxon>Pseudomonadati</taxon>
        <taxon>Myxococcota</taxon>
        <taxon>Polyangia</taxon>
        <taxon>Polyangiales</taxon>
        <taxon>Sandaracinaceae</taxon>
        <taxon>Sandaracinus</taxon>
    </lineage>
</organism>
<dbReference type="InterPro" id="IPR036271">
    <property type="entry name" value="Tet_transcr_reg_TetR-rel_C_sf"/>
</dbReference>
<dbReference type="Gene3D" id="1.10.357.10">
    <property type="entry name" value="Tetracycline Repressor, domain 2"/>
    <property type="match status" value="1"/>
</dbReference>
<dbReference type="PANTHER" id="PTHR47506:SF1">
    <property type="entry name" value="HTH-TYPE TRANSCRIPTIONAL REGULATOR YJDC"/>
    <property type="match status" value="1"/>
</dbReference>
<dbReference type="PROSITE" id="PS50977">
    <property type="entry name" value="HTH_TETR_2"/>
    <property type="match status" value="1"/>
</dbReference>
<evidence type="ECO:0000256" key="4">
    <source>
        <dbReference type="PROSITE-ProRule" id="PRU00335"/>
    </source>
</evidence>
<gene>
    <name evidence="6" type="ORF">DB32_008310</name>
</gene>
<dbReference type="PANTHER" id="PTHR47506">
    <property type="entry name" value="TRANSCRIPTIONAL REGULATORY PROTEIN"/>
    <property type="match status" value="1"/>
</dbReference>
<dbReference type="SUPFAM" id="SSF46689">
    <property type="entry name" value="Homeodomain-like"/>
    <property type="match status" value="1"/>
</dbReference>
<keyword evidence="2 4" id="KW-0238">DNA-binding</keyword>
<reference evidence="6 7" key="1">
    <citation type="submission" date="2015-03" db="EMBL/GenBank/DDBJ databases">
        <title>Genome assembly of Sandaracinus amylolyticus DSM 53668.</title>
        <authorList>
            <person name="Sharma G."/>
            <person name="Subramanian S."/>
        </authorList>
    </citation>
    <scope>NUCLEOTIDE SEQUENCE [LARGE SCALE GENOMIC DNA]</scope>
    <source>
        <strain evidence="6 7">DSM 53668</strain>
    </source>
</reference>
<dbReference type="SUPFAM" id="SSF48498">
    <property type="entry name" value="Tetracyclin repressor-like, C-terminal domain"/>
    <property type="match status" value="1"/>
</dbReference>
<evidence type="ECO:0000313" key="7">
    <source>
        <dbReference type="Proteomes" id="UP000034883"/>
    </source>
</evidence>
<dbReference type="KEGG" id="samy:DB32_008310"/>
<dbReference type="Pfam" id="PF16925">
    <property type="entry name" value="TetR_C_13"/>
    <property type="match status" value="1"/>
</dbReference>
<keyword evidence="1" id="KW-0805">Transcription regulation</keyword>
<dbReference type="STRING" id="927083.DB32_008310"/>
<name>A0A0F6W9Y4_9BACT</name>
<dbReference type="InterPro" id="IPR009057">
    <property type="entry name" value="Homeodomain-like_sf"/>
</dbReference>
<evidence type="ECO:0000313" key="6">
    <source>
        <dbReference type="EMBL" id="AKF11161.1"/>
    </source>
</evidence>
<evidence type="ECO:0000256" key="3">
    <source>
        <dbReference type="ARBA" id="ARBA00023163"/>
    </source>
</evidence>
<dbReference type="InterPro" id="IPR011075">
    <property type="entry name" value="TetR_C"/>
</dbReference>
<keyword evidence="7" id="KW-1185">Reference proteome</keyword>
<protein>
    <submittedName>
        <fullName evidence="6">Transcriptional regulator, TetR family protein</fullName>
    </submittedName>
</protein>
<sequence>MARPKAFDRDQALETVMNVFWQRGYDATSMDDIVRASGVGKQSLYDTFGDKRALYLAALDLYATQRAQLLRDALDAPGSPRAALVALLRNLAKTIGDPAQPGCMLTDAAADACVDDEAVQQCIARGAKVLEKTIRTLLERAEEAGEIRPDQNLRAKARGLVATVSGLRLVTRPTGDARMLADILDDALARIA</sequence>
<dbReference type="GO" id="GO:0003677">
    <property type="term" value="F:DNA binding"/>
    <property type="evidence" value="ECO:0007669"/>
    <property type="project" value="UniProtKB-UniRule"/>
</dbReference>
<evidence type="ECO:0000256" key="1">
    <source>
        <dbReference type="ARBA" id="ARBA00023015"/>
    </source>
</evidence>
<dbReference type="InterPro" id="IPR001647">
    <property type="entry name" value="HTH_TetR"/>
</dbReference>
<dbReference type="Proteomes" id="UP000034883">
    <property type="component" value="Chromosome"/>
</dbReference>
<proteinExistence type="predicted"/>
<evidence type="ECO:0000256" key="2">
    <source>
        <dbReference type="ARBA" id="ARBA00023125"/>
    </source>
</evidence>